<accession>A0A383DJA4</accession>
<organism evidence="1">
    <name type="scientific">marine metagenome</name>
    <dbReference type="NCBI Taxonomy" id="408172"/>
    <lineage>
        <taxon>unclassified sequences</taxon>
        <taxon>metagenomes</taxon>
        <taxon>ecological metagenomes</taxon>
    </lineage>
</organism>
<evidence type="ECO:0000313" key="1">
    <source>
        <dbReference type="EMBL" id="SVE44557.1"/>
    </source>
</evidence>
<proteinExistence type="predicted"/>
<sequence length="235" mass="27476">NKIRYSLFNRMTFRQPVVFTPFDVKVGYLYYGRKNYWSQLPFNSSNITITDSPVLLDSTQYEFKIIETTTNRKGLFIEIDFLRTNLTHFIFHQNYFDLQMGLGLQMINYFNDPSLPSDTGKVWDRYSNQGDYYFHPRSIGFNLNTSLGWQLSRKHLTYLYHSLGISSISLYESGGGDRTLSGTGLSENFGIGTKFIFRQERRNFIYTFGIELKWNRLYMSSVEAHKGLTPIQAVD</sequence>
<reference evidence="1" key="1">
    <citation type="submission" date="2018-05" db="EMBL/GenBank/DDBJ databases">
        <authorList>
            <person name="Lanie J.A."/>
            <person name="Ng W.-L."/>
            <person name="Kazmierczak K.M."/>
            <person name="Andrzejewski T.M."/>
            <person name="Davidsen T.M."/>
            <person name="Wayne K.J."/>
            <person name="Tettelin H."/>
            <person name="Glass J.I."/>
            <person name="Rusch D."/>
            <person name="Podicherti R."/>
            <person name="Tsui H.-C.T."/>
            <person name="Winkler M.E."/>
        </authorList>
    </citation>
    <scope>NUCLEOTIDE SEQUENCE</scope>
</reference>
<feature type="non-terminal residue" evidence="1">
    <location>
        <position position="235"/>
    </location>
</feature>
<protein>
    <recommendedName>
        <fullName evidence="2">Outer membrane protein beta-barrel domain-containing protein</fullName>
    </recommendedName>
</protein>
<evidence type="ECO:0008006" key="2">
    <source>
        <dbReference type="Google" id="ProtNLM"/>
    </source>
</evidence>
<dbReference type="AlphaFoldDB" id="A0A383DJA4"/>
<gene>
    <name evidence="1" type="ORF">METZ01_LOCUS497411</name>
</gene>
<feature type="non-terminal residue" evidence="1">
    <location>
        <position position="1"/>
    </location>
</feature>
<dbReference type="EMBL" id="UINC01217798">
    <property type="protein sequence ID" value="SVE44557.1"/>
    <property type="molecule type" value="Genomic_DNA"/>
</dbReference>
<name>A0A383DJA4_9ZZZZ</name>